<dbReference type="Proteomes" id="UP001221898">
    <property type="component" value="Unassembled WGS sequence"/>
</dbReference>
<feature type="compositionally biased region" description="Basic and acidic residues" evidence="1">
    <location>
        <begin position="275"/>
        <end position="286"/>
    </location>
</feature>
<dbReference type="PANTHER" id="PTHR11232:SF34">
    <property type="entry name" value="PROTEIN FAM43B"/>
    <property type="match status" value="1"/>
</dbReference>
<accession>A0AAD7T0B3</accession>
<dbReference type="InterPro" id="IPR006020">
    <property type="entry name" value="PTB/PI_dom"/>
</dbReference>
<dbReference type="EMBL" id="JAINUG010000020">
    <property type="protein sequence ID" value="KAJ8412013.1"/>
    <property type="molecule type" value="Genomic_DNA"/>
</dbReference>
<evidence type="ECO:0000313" key="3">
    <source>
        <dbReference type="EMBL" id="KAJ8412013.1"/>
    </source>
</evidence>
<dbReference type="InterPro" id="IPR011993">
    <property type="entry name" value="PH-like_dom_sf"/>
</dbReference>
<protein>
    <recommendedName>
        <fullName evidence="2">PID domain-containing protein</fullName>
    </recommendedName>
</protein>
<comment type="caution">
    <text evidence="3">The sequence shown here is derived from an EMBL/GenBank/DDBJ whole genome shotgun (WGS) entry which is preliminary data.</text>
</comment>
<feature type="compositionally biased region" description="Acidic residues" evidence="1">
    <location>
        <begin position="252"/>
        <end position="266"/>
    </location>
</feature>
<dbReference type="SUPFAM" id="SSF50729">
    <property type="entry name" value="PH domain-like"/>
    <property type="match status" value="1"/>
</dbReference>
<evidence type="ECO:0000256" key="1">
    <source>
        <dbReference type="SAM" id="MobiDB-lite"/>
    </source>
</evidence>
<feature type="region of interest" description="Disordered" evidence="1">
    <location>
        <begin position="234"/>
        <end position="305"/>
    </location>
</feature>
<proteinExistence type="predicted"/>
<keyword evidence="4" id="KW-1185">Reference proteome</keyword>
<evidence type="ECO:0000313" key="4">
    <source>
        <dbReference type="Proteomes" id="UP001221898"/>
    </source>
</evidence>
<dbReference type="AlphaFoldDB" id="A0AAD7T0B3"/>
<dbReference type="Pfam" id="PF14719">
    <property type="entry name" value="PID_2"/>
    <property type="match status" value="1"/>
</dbReference>
<dbReference type="Gene3D" id="2.30.29.30">
    <property type="entry name" value="Pleckstrin-homology domain (PH domain)/Phosphotyrosine-binding domain (PTB)"/>
    <property type="match status" value="1"/>
</dbReference>
<dbReference type="PROSITE" id="PS01179">
    <property type="entry name" value="PID"/>
    <property type="match status" value="1"/>
</dbReference>
<dbReference type="InterPro" id="IPR051133">
    <property type="entry name" value="Adapter_Engulfment-Domain"/>
</dbReference>
<sequence length="305" mass="34490">MLPWRRRKFVLVEEETKTKPKSMGVGSTYGSIFWSLVRSCPDLLPDWPLEQLGRIFRTKRQKVELNKEDPIYTVHYLGSAVTLSAKGEGCMEEAVGKIWSQSDYGDQGTKMKLTVGPQGIRLGPSDKKKPYHLFFLHRITCCAADGRRSKIFAWVYRHQIKNKAVVLRCHAVLVAKSEKAQAMALNLGQASASSFSEFKRLQRQSDFRNVRQQLLGEGVIPLTPMRKLLNGQCRYRPPLNRPPSTSQLCSITEEEEEEEDEKDEEQDKGCALSERCMDQRPGKDMWETASLGGDTTYSGRPSAAG</sequence>
<dbReference type="SMART" id="SM00462">
    <property type="entry name" value="PTB"/>
    <property type="match status" value="1"/>
</dbReference>
<reference evidence="3" key="1">
    <citation type="journal article" date="2023" name="Science">
        <title>Genome structures resolve the early diversification of teleost fishes.</title>
        <authorList>
            <person name="Parey E."/>
            <person name="Louis A."/>
            <person name="Montfort J."/>
            <person name="Bouchez O."/>
            <person name="Roques C."/>
            <person name="Iampietro C."/>
            <person name="Lluch J."/>
            <person name="Castinel A."/>
            <person name="Donnadieu C."/>
            <person name="Desvignes T."/>
            <person name="Floi Bucao C."/>
            <person name="Jouanno E."/>
            <person name="Wen M."/>
            <person name="Mejri S."/>
            <person name="Dirks R."/>
            <person name="Jansen H."/>
            <person name="Henkel C."/>
            <person name="Chen W.J."/>
            <person name="Zahm M."/>
            <person name="Cabau C."/>
            <person name="Klopp C."/>
            <person name="Thompson A.W."/>
            <person name="Robinson-Rechavi M."/>
            <person name="Braasch I."/>
            <person name="Lecointre G."/>
            <person name="Bobe J."/>
            <person name="Postlethwait J.H."/>
            <person name="Berthelot C."/>
            <person name="Roest Crollius H."/>
            <person name="Guiguen Y."/>
        </authorList>
    </citation>
    <scope>NUCLEOTIDE SEQUENCE</scope>
    <source>
        <strain evidence="3">NC1722</strain>
    </source>
</reference>
<name>A0AAD7T0B3_9TELE</name>
<feature type="domain" description="PID" evidence="2">
    <location>
        <begin position="72"/>
        <end position="200"/>
    </location>
</feature>
<organism evidence="3 4">
    <name type="scientific">Aldrovandia affinis</name>
    <dbReference type="NCBI Taxonomy" id="143900"/>
    <lineage>
        <taxon>Eukaryota</taxon>
        <taxon>Metazoa</taxon>
        <taxon>Chordata</taxon>
        <taxon>Craniata</taxon>
        <taxon>Vertebrata</taxon>
        <taxon>Euteleostomi</taxon>
        <taxon>Actinopterygii</taxon>
        <taxon>Neopterygii</taxon>
        <taxon>Teleostei</taxon>
        <taxon>Notacanthiformes</taxon>
        <taxon>Halosauridae</taxon>
        <taxon>Aldrovandia</taxon>
    </lineage>
</organism>
<evidence type="ECO:0000259" key="2">
    <source>
        <dbReference type="PROSITE" id="PS01179"/>
    </source>
</evidence>
<gene>
    <name evidence="3" type="ORF">AAFF_G00142800</name>
</gene>
<dbReference type="PANTHER" id="PTHR11232">
    <property type="entry name" value="PHOSPHOTYROSINE INTERACTION DOMAIN-CONTAINING FAMILY MEMBER"/>
    <property type="match status" value="1"/>
</dbReference>